<dbReference type="Proteomes" id="UP000664073">
    <property type="component" value="Unassembled WGS sequence"/>
</dbReference>
<dbReference type="PANTHER" id="PTHR43820">
    <property type="entry name" value="HIGH-AFFINITY BRANCHED-CHAIN AMINO ACID TRANSPORT ATP-BINDING PROTEIN LIVF"/>
    <property type="match status" value="1"/>
</dbReference>
<keyword evidence="3" id="KW-0547">Nucleotide-binding</keyword>
<protein>
    <submittedName>
        <fullName evidence="7">ABC transporter ATP-binding protein</fullName>
    </submittedName>
</protein>
<evidence type="ECO:0000256" key="5">
    <source>
        <dbReference type="ARBA" id="ARBA00022970"/>
    </source>
</evidence>
<organism evidence="7 8">
    <name type="scientific">Acetobacter garciniae</name>
    <dbReference type="NCBI Taxonomy" id="2817435"/>
    <lineage>
        <taxon>Bacteria</taxon>
        <taxon>Pseudomonadati</taxon>
        <taxon>Pseudomonadota</taxon>
        <taxon>Alphaproteobacteria</taxon>
        <taxon>Acetobacterales</taxon>
        <taxon>Acetobacteraceae</taxon>
        <taxon>Acetobacter</taxon>
    </lineage>
</organism>
<dbReference type="InterPro" id="IPR017871">
    <property type="entry name" value="ABC_transporter-like_CS"/>
</dbReference>
<dbReference type="PROSITE" id="PS50893">
    <property type="entry name" value="ABC_TRANSPORTER_2"/>
    <property type="match status" value="1"/>
</dbReference>
<keyword evidence="2" id="KW-0813">Transport</keyword>
<dbReference type="Gene3D" id="3.40.50.300">
    <property type="entry name" value="P-loop containing nucleotide triphosphate hydrolases"/>
    <property type="match status" value="1"/>
</dbReference>
<proteinExistence type="inferred from homology"/>
<dbReference type="InterPro" id="IPR027417">
    <property type="entry name" value="P-loop_NTPase"/>
</dbReference>
<dbReference type="SMART" id="SM00382">
    <property type="entry name" value="AAA"/>
    <property type="match status" value="1"/>
</dbReference>
<dbReference type="GO" id="GO:0015658">
    <property type="term" value="F:branched-chain amino acid transmembrane transporter activity"/>
    <property type="evidence" value="ECO:0007669"/>
    <property type="project" value="TreeGrafter"/>
</dbReference>
<evidence type="ECO:0000256" key="1">
    <source>
        <dbReference type="ARBA" id="ARBA00005417"/>
    </source>
</evidence>
<gene>
    <name evidence="7" type="ORF">J2D77_11065</name>
</gene>
<feature type="domain" description="ABC transporter" evidence="6">
    <location>
        <begin position="2"/>
        <end position="234"/>
    </location>
</feature>
<evidence type="ECO:0000259" key="6">
    <source>
        <dbReference type="PROSITE" id="PS50893"/>
    </source>
</evidence>
<dbReference type="GO" id="GO:0005524">
    <property type="term" value="F:ATP binding"/>
    <property type="evidence" value="ECO:0007669"/>
    <property type="project" value="UniProtKB-KW"/>
</dbReference>
<dbReference type="Pfam" id="PF00005">
    <property type="entry name" value="ABC_tran"/>
    <property type="match status" value="1"/>
</dbReference>
<dbReference type="InterPro" id="IPR052156">
    <property type="entry name" value="BCAA_Transport_ATP-bd_LivF"/>
</dbReference>
<dbReference type="GO" id="GO:0015807">
    <property type="term" value="P:L-amino acid transport"/>
    <property type="evidence" value="ECO:0007669"/>
    <property type="project" value="TreeGrafter"/>
</dbReference>
<dbReference type="InterPro" id="IPR003439">
    <property type="entry name" value="ABC_transporter-like_ATP-bd"/>
</dbReference>
<accession>A0A939HPF5</accession>
<sequence length="235" mass="25277">MLDVRGLSVSYGPIRAVHGIDFTVERGTVVSLVGGNGAGKSTTLMAISGILPMDTGTVRFGGEDITSLRPELRVRRGIAHVPEGRRVFAGMSVRENLVLGAYCRHDRAEIASDLDRLTALFPVLGRRMNQMAGTLSGGQQQMVAIARGLMSRPSLLIMDEPTMGLAPQMIDLVLDTVSDIRAQGITVLLVEQNAVEALRLSDRVYVMRLGRIVHCGAGADIDSDQLKAFYMGVDA</sequence>
<evidence type="ECO:0000313" key="7">
    <source>
        <dbReference type="EMBL" id="MBO1325694.1"/>
    </source>
</evidence>
<dbReference type="AlphaFoldDB" id="A0A939HPF5"/>
<comment type="similarity">
    <text evidence="1">Belongs to the ABC transporter superfamily.</text>
</comment>
<reference evidence="7" key="1">
    <citation type="submission" date="2021-03" db="EMBL/GenBank/DDBJ databases">
        <title>The complete genome sequence of Acetobacter sp. TBRC 12339.</title>
        <authorList>
            <person name="Charoenyingcharoen P."/>
            <person name="Yukphan P."/>
        </authorList>
    </citation>
    <scope>NUCLEOTIDE SEQUENCE</scope>
    <source>
        <strain evidence="7">TBRC 12339</strain>
    </source>
</reference>
<evidence type="ECO:0000256" key="3">
    <source>
        <dbReference type="ARBA" id="ARBA00022741"/>
    </source>
</evidence>
<dbReference type="EMBL" id="JAFVMH010000005">
    <property type="protein sequence ID" value="MBO1325694.1"/>
    <property type="molecule type" value="Genomic_DNA"/>
</dbReference>
<keyword evidence="8" id="KW-1185">Reference proteome</keyword>
<dbReference type="SUPFAM" id="SSF52540">
    <property type="entry name" value="P-loop containing nucleoside triphosphate hydrolases"/>
    <property type="match status" value="1"/>
</dbReference>
<name>A0A939HPF5_9PROT</name>
<dbReference type="InterPro" id="IPR003593">
    <property type="entry name" value="AAA+_ATPase"/>
</dbReference>
<keyword evidence="5" id="KW-0029">Amino-acid transport</keyword>
<dbReference type="CDD" id="cd03224">
    <property type="entry name" value="ABC_TM1139_LivF_branched"/>
    <property type="match status" value="1"/>
</dbReference>
<dbReference type="PANTHER" id="PTHR43820:SF4">
    <property type="entry name" value="HIGH-AFFINITY BRANCHED-CHAIN AMINO ACID TRANSPORT ATP-BINDING PROTEIN LIVF"/>
    <property type="match status" value="1"/>
</dbReference>
<evidence type="ECO:0000256" key="4">
    <source>
        <dbReference type="ARBA" id="ARBA00022840"/>
    </source>
</evidence>
<dbReference type="PROSITE" id="PS00211">
    <property type="entry name" value="ABC_TRANSPORTER_1"/>
    <property type="match status" value="1"/>
</dbReference>
<evidence type="ECO:0000313" key="8">
    <source>
        <dbReference type="Proteomes" id="UP000664073"/>
    </source>
</evidence>
<keyword evidence="4 7" id="KW-0067">ATP-binding</keyword>
<evidence type="ECO:0000256" key="2">
    <source>
        <dbReference type="ARBA" id="ARBA00022448"/>
    </source>
</evidence>
<dbReference type="GO" id="GO:0016887">
    <property type="term" value="F:ATP hydrolysis activity"/>
    <property type="evidence" value="ECO:0007669"/>
    <property type="project" value="InterPro"/>
</dbReference>
<comment type="caution">
    <text evidence="7">The sequence shown here is derived from an EMBL/GenBank/DDBJ whole genome shotgun (WGS) entry which is preliminary data.</text>
</comment>